<accession>A0AAC9FQE2</accession>
<sequence length="41" mass="3962">MTIATSAGQCQARVARLSGEGSGEVANALRAMNASSGPLAG</sequence>
<organism evidence="1 2">
    <name type="scientific">Ralstonia insidiosa</name>
    <dbReference type="NCBI Taxonomy" id="190721"/>
    <lineage>
        <taxon>Bacteria</taxon>
        <taxon>Pseudomonadati</taxon>
        <taxon>Pseudomonadota</taxon>
        <taxon>Betaproteobacteria</taxon>
        <taxon>Burkholderiales</taxon>
        <taxon>Burkholderiaceae</taxon>
        <taxon>Ralstonia</taxon>
    </lineage>
</organism>
<gene>
    <name evidence="1" type="ORF">ACS15_2017</name>
</gene>
<evidence type="ECO:0000313" key="1">
    <source>
        <dbReference type="EMBL" id="ANH72519.1"/>
    </source>
</evidence>
<reference evidence="1 2" key="1">
    <citation type="submission" date="2015-09" db="EMBL/GenBank/DDBJ databases">
        <authorList>
            <person name="Xu Y."/>
            <person name="Nagy A."/>
            <person name="Liu N.T."/>
            <person name="Nou X."/>
        </authorList>
    </citation>
    <scope>NUCLEOTIDE SEQUENCE [LARGE SCALE GENOMIC DNA]</scope>
    <source>
        <strain evidence="1 2">FC1138</strain>
    </source>
</reference>
<dbReference type="Proteomes" id="UP000077927">
    <property type="component" value="Chromosome 1"/>
</dbReference>
<protein>
    <submittedName>
        <fullName evidence="1">Uncharacterized protein</fullName>
    </submittedName>
</protein>
<dbReference type="EMBL" id="CP012605">
    <property type="protein sequence ID" value="ANH72519.1"/>
    <property type="molecule type" value="Genomic_DNA"/>
</dbReference>
<proteinExistence type="predicted"/>
<evidence type="ECO:0000313" key="2">
    <source>
        <dbReference type="Proteomes" id="UP000077927"/>
    </source>
</evidence>
<dbReference type="KEGG" id="rin:ACS15_2017"/>
<name>A0AAC9FQE2_9RALS</name>
<dbReference type="AlphaFoldDB" id="A0AAC9FQE2"/>